<accession>A0A330HRD8</accession>
<keyword evidence="2" id="KW-1185">Reference proteome</keyword>
<dbReference type="AlphaFoldDB" id="A0A330HRD8"/>
<gene>
    <name evidence="1" type="ORF">DPM33_12800</name>
</gene>
<comment type="caution">
    <text evidence="1">The sequence shown here is derived from an EMBL/GenBank/DDBJ whole genome shotgun (WGS) entry which is preliminary data.</text>
</comment>
<dbReference type="EMBL" id="QMBP01000005">
    <property type="protein sequence ID" value="RAZ90400.1"/>
    <property type="molecule type" value="Genomic_DNA"/>
</dbReference>
<protein>
    <submittedName>
        <fullName evidence="1">Uncharacterized protein</fullName>
    </submittedName>
</protein>
<name>A0A330HRD8_9HYPH</name>
<organism evidence="1 2">
    <name type="scientific">Mesorhizobium hawassense</name>
    <dbReference type="NCBI Taxonomy" id="1209954"/>
    <lineage>
        <taxon>Bacteria</taxon>
        <taxon>Pseudomonadati</taxon>
        <taxon>Pseudomonadota</taxon>
        <taxon>Alphaproteobacteria</taxon>
        <taxon>Hyphomicrobiales</taxon>
        <taxon>Phyllobacteriaceae</taxon>
        <taxon>Mesorhizobium</taxon>
    </lineage>
</organism>
<evidence type="ECO:0000313" key="1">
    <source>
        <dbReference type="EMBL" id="RAZ90400.1"/>
    </source>
</evidence>
<dbReference type="Proteomes" id="UP000251558">
    <property type="component" value="Unassembled WGS sequence"/>
</dbReference>
<reference evidence="2" key="1">
    <citation type="submission" date="2018-06" db="EMBL/GenBank/DDBJ databases">
        <authorList>
            <person name="Helene L.C."/>
            <person name="Dall'Agnol R."/>
            <person name="Delamuta J.R."/>
            <person name="Hungria M."/>
        </authorList>
    </citation>
    <scope>NUCLEOTIDE SEQUENCE [LARGE SCALE GENOMIC DNA]</scope>
    <source>
        <strain evidence="2">AC99b</strain>
    </source>
</reference>
<reference evidence="1 2" key="2">
    <citation type="submission" date="2018-07" db="EMBL/GenBank/DDBJ databases">
        <title>Diversity of Mesorhizobium strains in Brazil.</title>
        <authorList>
            <person name="Helene L.C.F."/>
            <person name="Dall'Agnol R."/>
            <person name="Delamuta J.R.M."/>
            <person name="Hungria M."/>
        </authorList>
    </citation>
    <scope>NUCLEOTIDE SEQUENCE [LARGE SCALE GENOMIC DNA]</scope>
    <source>
        <strain evidence="1 2">AC99b</strain>
    </source>
</reference>
<evidence type="ECO:0000313" key="2">
    <source>
        <dbReference type="Proteomes" id="UP000251558"/>
    </source>
</evidence>
<proteinExistence type="predicted"/>
<sequence length="64" mass="7803">MTKKQSKDQIPAFELDVMRTAFRRWVVEDNVPEDQWRPRARKLVRIMTGDDYVDPNKVEWIIRK</sequence>